<dbReference type="GO" id="GO:0004930">
    <property type="term" value="F:G protein-coupled receptor activity"/>
    <property type="evidence" value="ECO:0007669"/>
    <property type="project" value="UniProtKB-KW"/>
</dbReference>
<comment type="subcellular location">
    <subcellularLocation>
        <location evidence="1">Cell membrane</location>
        <topology evidence="1">Multi-pass membrane protein</topology>
    </subcellularLocation>
</comment>
<dbReference type="InterPro" id="IPR000276">
    <property type="entry name" value="GPCR_Rhodpsn"/>
</dbReference>
<evidence type="ECO:0000256" key="5">
    <source>
        <dbReference type="ARBA" id="ARBA00023040"/>
    </source>
</evidence>
<name>A0AAW0N1J8_9GOBI</name>
<dbReference type="PROSITE" id="PS50262">
    <property type="entry name" value="G_PROTEIN_RECEP_F1_2"/>
    <property type="match status" value="1"/>
</dbReference>
<feature type="transmembrane region" description="Helical" evidence="12">
    <location>
        <begin position="188"/>
        <end position="210"/>
    </location>
</feature>
<dbReference type="Gene3D" id="1.20.1070.10">
    <property type="entry name" value="Rhodopsin 7-helix transmembrane proteins"/>
    <property type="match status" value="1"/>
</dbReference>
<dbReference type="GO" id="GO:0005886">
    <property type="term" value="C:plasma membrane"/>
    <property type="evidence" value="ECO:0007669"/>
    <property type="project" value="UniProtKB-SubCell"/>
</dbReference>
<keyword evidence="7" id="KW-1015">Disulfide bond</keyword>
<evidence type="ECO:0000256" key="10">
    <source>
        <dbReference type="ARBA" id="ARBA00023224"/>
    </source>
</evidence>
<dbReference type="PRINTS" id="PR00237">
    <property type="entry name" value="GPCRRHODOPSN"/>
</dbReference>
<feature type="transmembrane region" description="Helical" evidence="12">
    <location>
        <begin position="106"/>
        <end position="129"/>
    </location>
</feature>
<evidence type="ECO:0000313" key="14">
    <source>
        <dbReference type="EMBL" id="KAK7882588.1"/>
    </source>
</evidence>
<keyword evidence="2" id="KW-1003">Cell membrane</keyword>
<keyword evidence="3 11" id="KW-0812">Transmembrane</keyword>
<dbReference type="EMBL" id="JBBPFD010000021">
    <property type="protein sequence ID" value="KAK7882588.1"/>
    <property type="molecule type" value="Genomic_DNA"/>
</dbReference>
<evidence type="ECO:0000256" key="11">
    <source>
        <dbReference type="RuleBase" id="RU000688"/>
    </source>
</evidence>
<organism evidence="14 15">
    <name type="scientific">Mugilogobius chulae</name>
    <name type="common">yellowstripe goby</name>
    <dbReference type="NCBI Taxonomy" id="88201"/>
    <lineage>
        <taxon>Eukaryota</taxon>
        <taxon>Metazoa</taxon>
        <taxon>Chordata</taxon>
        <taxon>Craniata</taxon>
        <taxon>Vertebrata</taxon>
        <taxon>Euteleostomi</taxon>
        <taxon>Actinopterygii</taxon>
        <taxon>Neopterygii</taxon>
        <taxon>Teleostei</taxon>
        <taxon>Neoteleostei</taxon>
        <taxon>Acanthomorphata</taxon>
        <taxon>Gobiaria</taxon>
        <taxon>Gobiiformes</taxon>
        <taxon>Gobioidei</taxon>
        <taxon>Gobiidae</taxon>
        <taxon>Gobionellinae</taxon>
        <taxon>Mugilogobius</taxon>
    </lineage>
</organism>
<keyword evidence="10 11" id="KW-0807">Transducer</keyword>
<evidence type="ECO:0000256" key="9">
    <source>
        <dbReference type="ARBA" id="ARBA00023180"/>
    </source>
</evidence>
<reference evidence="15" key="1">
    <citation type="submission" date="2024-04" db="EMBL/GenBank/DDBJ databases">
        <title>Salinicola lusitanus LLJ914,a marine bacterium isolated from the Okinawa Trough.</title>
        <authorList>
            <person name="Li J."/>
        </authorList>
    </citation>
    <scope>NUCLEOTIDE SEQUENCE [LARGE SCALE GENOMIC DNA]</scope>
</reference>
<comment type="similarity">
    <text evidence="11">Belongs to the G-protein coupled receptor 1 family.</text>
</comment>
<dbReference type="Proteomes" id="UP001460270">
    <property type="component" value="Unassembled WGS sequence"/>
</dbReference>
<dbReference type="PRINTS" id="PR01157">
    <property type="entry name" value="P2YPURNOCPTR"/>
</dbReference>
<evidence type="ECO:0000256" key="8">
    <source>
        <dbReference type="ARBA" id="ARBA00023170"/>
    </source>
</evidence>
<evidence type="ECO:0000256" key="4">
    <source>
        <dbReference type="ARBA" id="ARBA00022989"/>
    </source>
</evidence>
<feature type="transmembrane region" description="Helical" evidence="12">
    <location>
        <begin position="156"/>
        <end position="176"/>
    </location>
</feature>
<dbReference type="AlphaFoldDB" id="A0AAW0N1J8"/>
<evidence type="ECO:0000256" key="3">
    <source>
        <dbReference type="ARBA" id="ARBA00022692"/>
    </source>
</evidence>
<gene>
    <name evidence="14" type="ORF">WMY93_028762</name>
</gene>
<dbReference type="PROSITE" id="PS00237">
    <property type="entry name" value="G_PROTEIN_RECEP_F1_1"/>
    <property type="match status" value="1"/>
</dbReference>
<dbReference type="Pfam" id="PF00001">
    <property type="entry name" value="7tm_1"/>
    <property type="match status" value="1"/>
</dbReference>
<dbReference type="InterPro" id="IPR017452">
    <property type="entry name" value="GPCR_Rhodpsn_7TM"/>
</dbReference>
<evidence type="ECO:0000256" key="2">
    <source>
        <dbReference type="ARBA" id="ARBA00022475"/>
    </source>
</evidence>
<evidence type="ECO:0000256" key="12">
    <source>
        <dbReference type="SAM" id="Phobius"/>
    </source>
</evidence>
<dbReference type="GO" id="GO:0000082">
    <property type="term" value="P:G1/S transition of mitotic cell cycle"/>
    <property type="evidence" value="ECO:0007669"/>
    <property type="project" value="TreeGrafter"/>
</dbReference>
<evidence type="ECO:0000256" key="7">
    <source>
        <dbReference type="ARBA" id="ARBA00023157"/>
    </source>
</evidence>
<feature type="domain" description="G-protein coupled receptors family 1 profile" evidence="13">
    <location>
        <begin position="84"/>
        <end position="322"/>
    </location>
</feature>
<proteinExistence type="inferred from homology"/>
<keyword evidence="8 11" id="KW-0675">Receptor</keyword>
<protein>
    <recommendedName>
        <fullName evidence="13">G-protein coupled receptors family 1 profile domain-containing protein</fullName>
    </recommendedName>
</protein>
<evidence type="ECO:0000256" key="1">
    <source>
        <dbReference type="ARBA" id="ARBA00004651"/>
    </source>
</evidence>
<evidence type="ECO:0000256" key="6">
    <source>
        <dbReference type="ARBA" id="ARBA00023136"/>
    </source>
</evidence>
<dbReference type="PANTHER" id="PTHR24234">
    <property type="entry name" value="LYSOPHOSPHATIDIC ACID RECEPTOR 5/SPHINGOSYLPHOSPHORYLCHOLINE RECEPTOR"/>
    <property type="match status" value="1"/>
</dbReference>
<keyword evidence="6 12" id="KW-0472">Membrane</keyword>
<keyword evidence="15" id="KW-1185">Reference proteome</keyword>
<sequence>MPSSVLPACPAPATLKDGNMEDPEHKTCSVTVFLSQEFTSLDCQLELKHYGTFETSRCHKGKLCVTSVERWARSSACICSLQYGIFQIKQVSAKEGKVQQVWRQNVLGIFLLCLSISDLLFVFTMPLWINYYNQDHHWKLGATSCSIAGFFYYSNMYISIFLLCCISVDRCLVVIFPLRSKTHRTSSCAWIQCLGVYAIVTILHVMVLIFDDLKDAHDEENNNDRCYETYPMTKNVGIFNLLRVGIGFVLPLLILVLSYWKILATVDQSPGLNLQAKRKGPNNQAKWLMRVGCRGSHWVYFQICSFYVQRYLARNILIVRGS</sequence>
<dbReference type="SUPFAM" id="SSF81321">
    <property type="entry name" value="Family A G protein-coupled receptor-like"/>
    <property type="match status" value="1"/>
</dbReference>
<dbReference type="GO" id="GO:0010972">
    <property type="term" value="P:negative regulation of G2/M transition of mitotic cell cycle"/>
    <property type="evidence" value="ECO:0007669"/>
    <property type="project" value="TreeGrafter"/>
</dbReference>
<accession>A0AAW0N1J8</accession>
<feature type="transmembrane region" description="Helical" evidence="12">
    <location>
        <begin position="238"/>
        <end position="260"/>
    </location>
</feature>
<comment type="caution">
    <text evidence="14">The sequence shown here is derived from an EMBL/GenBank/DDBJ whole genome shotgun (WGS) entry which is preliminary data.</text>
</comment>
<keyword evidence="4 12" id="KW-1133">Transmembrane helix</keyword>
<keyword evidence="9" id="KW-0325">Glycoprotein</keyword>
<evidence type="ECO:0000259" key="13">
    <source>
        <dbReference type="PROSITE" id="PS50262"/>
    </source>
</evidence>
<keyword evidence="5 11" id="KW-0297">G-protein coupled receptor</keyword>
<evidence type="ECO:0000313" key="15">
    <source>
        <dbReference type="Proteomes" id="UP001460270"/>
    </source>
</evidence>
<dbReference type="PANTHER" id="PTHR24234:SF7">
    <property type="entry name" value="G-PROTEIN COUPLED RECEPTOR 132-RELATED"/>
    <property type="match status" value="1"/>
</dbReference>